<dbReference type="Pfam" id="PF19650">
    <property type="entry name" value="DUF6153"/>
    <property type="match status" value="1"/>
</dbReference>
<dbReference type="InterPro" id="IPR046151">
    <property type="entry name" value="DUF6153"/>
</dbReference>
<protein>
    <submittedName>
        <fullName evidence="2">DUF6153 family protein</fullName>
    </submittedName>
</protein>
<dbReference type="EMBL" id="CP147982">
    <property type="protein sequence ID" value="WXK75289.1"/>
    <property type="molecule type" value="Genomic_DNA"/>
</dbReference>
<evidence type="ECO:0000313" key="3">
    <source>
        <dbReference type="Proteomes" id="UP001626628"/>
    </source>
</evidence>
<dbReference type="Proteomes" id="UP001626628">
    <property type="component" value="Chromosome"/>
</dbReference>
<evidence type="ECO:0000313" key="2">
    <source>
        <dbReference type="EMBL" id="WXK75289.1"/>
    </source>
</evidence>
<feature type="region of interest" description="Disordered" evidence="1">
    <location>
        <begin position="74"/>
        <end position="98"/>
    </location>
</feature>
<keyword evidence="3" id="KW-1185">Reference proteome</keyword>
<accession>A0ABZ2QM10</accession>
<evidence type="ECO:0000256" key="1">
    <source>
        <dbReference type="SAM" id="MobiDB-lite"/>
    </source>
</evidence>
<sequence length="140" mass="13352">MRQHSRRTARPPAARARVLLVLAVLAGVLAMHGLAPAVPPASAHAAPAAHHAAPAALPAHTEAAGCGDCPHAHHGGAGGHAQHADGTCAAGGTSAAPVLPAPAPAGTATCVSAAAPVAAPAASLGGRAPPSLSELQLLRI</sequence>
<dbReference type="RefSeq" id="WP_407285408.1">
    <property type="nucleotide sequence ID" value="NZ_CP147982.1"/>
</dbReference>
<name>A0ABZ2QM10_9ACTN</name>
<reference evidence="2 3" key="1">
    <citation type="submission" date="2024-03" db="EMBL/GenBank/DDBJ databases">
        <title>The complete genome of Streptomyces sirii sp.nov.</title>
        <authorList>
            <person name="Zakalyukina Y.V."/>
            <person name="Belik A.R."/>
            <person name="Biryukov M.V."/>
            <person name="Baturina O.A."/>
            <person name="Kabilov M.R."/>
        </authorList>
    </citation>
    <scope>NUCLEOTIDE SEQUENCE [LARGE SCALE GENOMIC DNA]</scope>
    <source>
        <strain evidence="2 3">BP-8</strain>
    </source>
</reference>
<gene>
    <name evidence="2" type="ORF">WAB15_04475</name>
</gene>
<proteinExistence type="predicted"/>
<organism evidence="2 3">
    <name type="scientific">Streptomyces sirii</name>
    <dbReference type="NCBI Taxonomy" id="3127701"/>
    <lineage>
        <taxon>Bacteria</taxon>
        <taxon>Bacillati</taxon>
        <taxon>Actinomycetota</taxon>
        <taxon>Actinomycetes</taxon>
        <taxon>Kitasatosporales</taxon>
        <taxon>Streptomycetaceae</taxon>
        <taxon>Streptomyces</taxon>
    </lineage>
</organism>